<dbReference type="RefSeq" id="WP_074223423.1">
    <property type="nucleotide sequence ID" value="NZ_FSRC01000001.1"/>
</dbReference>
<dbReference type="Gene3D" id="3.40.50.11550">
    <property type="match status" value="1"/>
</dbReference>
<dbReference type="Pfam" id="PF04187">
    <property type="entry name" value="Cofac_haem_bdg"/>
    <property type="match status" value="1"/>
</dbReference>
<accession>A0A1N6DC64</accession>
<evidence type="ECO:0000259" key="2">
    <source>
        <dbReference type="Pfam" id="PF04187"/>
    </source>
</evidence>
<dbReference type="AlphaFoldDB" id="A0A1N6DC64"/>
<evidence type="ECO:0000313" key="4">
    <source>
        <dbReference type="Proteomes" id="UP000185221"/>
    </source>
</evidence>
<organism evidence="3 4">
    <name type="scientific">Algoriphagus halophilus</name>
    <dbReference type="NCBI Taxonomy" id="226505"/>
    <lineage>
        <taxon>Bacteria</taxon>
        <taxon>Pseudomonadati</taxon>
        <taxon>Bacteroidota</taxon>
        <taxon>Cytophagia</taxon>
        <taxon>Cytophagales</taxon>
        <taxon>Cyclobacteriaceae</taxon>
        <taxon>Algoriphagus</taxon>
    </lineage>
</organism>
<dbReference type="Proteomes" id="UP000185221">
    <property type="component" value="Unassembled WGS sequence"/>
</dbReference>
<sequence>MRKVVLVTFILVASCLTSFGQGQAYQFFSNKGKKLDFKDVVKMANKADVTFFGELHNNSLAHWLQLQLLKEMTANNPELVLAAEFFERDDQLNIDEWFAGKMTEKNFEAEAKLWNNYQTDYRPLMRFAKEHHLNFIASNVPRKYASLTSRSGISALDSLNQEAKGYMATLPFEIDMTMPGYVAMKDMMHGGPMNSDFMVQAQALKDATMAESLFSTLSSGDKILHVNGSYHSKDGEGILWYLNARFPDLEIINIHTVTQDQLDSLNADYEKSGQIILVLPSDSHESY</sequence>
<dbReference type="OrthoDB" id="1680202at2"/>
<keyword evidence="1" id="KW-0732">Signal</keyword>
<reference evidence="4" key="1">
    <citation type="submission" date="2016-11" db="EMBL/GenBank/DDBJ databases">
        <authorList>
            <person name="Varghese N."/>
            <person name="Submissions S."/>
        </authorList>
    </citation>
    <scope>NUCLEOTIDE SEQUENCE [LARGE SCALE GENOMIC DNA]</scope>
    <source>
        <strain evidence="4">DSM 15292</strain>
    </source>
</reference>
<gene>
    <name evidence="3" type="ORF">SAMN05444394_0691</name>
</gene>
<dbReference type="CDD" id="cd14727">
    <property type="entry name" value="ChanN-like"/>
    <property type="match status" value="1"/>
</dbReference>
<keyword evidence="4" id="KW-1185">Reference proteome</keyword>
<dbReference type="InterPro" id="IPR007314">
    <property type="entry name" value="Cofac_haem-bd_dom"/>
</dbReference>
<dbReference type="SUPFAM" id="SSF159501">
    <property type="entry name" value="EreA/ChaN-like"/>
    <property type="match status" value="1"/>
</dbReference>
<feature type="chain" id="PRO_5012794339" evidence="1">
    <location>
        <begin position="25"/>
        <end position="287"/>
    </location>
</feature>
<name>A0A1N6DC64_9BACT</name>
<dbReference type="STRING" id="226505.SAMN05444394_0691"/>
<evidence type="ECO:0000256" key="1">
    <source>
        <dbReference type="SAM" id="SignalP"/>
    </source>
</evidence>
<feature type="signal peptide" evidence="1">
    <location>
        <begin position="1"/>
        <end position="24"/>
    </location>
</feature>
<feature type="domain" description="Haem-binding uptake Tiki superfamily ChaN" evidence="2">
    <location>
        <begin position="41"/>
        <end position="242"/>
    </location>
</feature>
<evidence type="ECO:0000313" key="3">
    <source>
        <dbReference type="EMBL" id="SIN68385.1"/>
    </source>
</evidence>
<dbReference type="PROSITE" id="PS51257">
    <property type="entry name" value="PROKAR_LIPOPROTEIN"/>
    <property type="match status" value="1"/>
</dbReference>
<proteinExistence type="predicted"/>
<protein>
    <submittedName>
        <fullName evidence="3">Uncharacterized iron-regulated protein</fullName>
    </submittedName>
</protein>
<dbReference type="EMBL" id="FSRC01000001">
    <property type="protein sequence ID" value="SIN68385.1"/>
    <property type="molecule type" value="Genomic_DNA"/>
</dbReference>